<dbReference type="OrthoDB" id="5231968at2759"/>
<dbReference type="AlphaFoldDB" id="A0A420Y3U0"/>
<feature type="compositionally biased region" description="Basic residues" evidence="1">
    <location>
        <begin position="264"/>
        <end position="277"/>
    </location>
</feature>
<accession>A0A420Y3U0</accession>
<evidence type="ECO:0000256" key="1">
    <source>
        <dbReference type="SAM" id="MobiDB-lite"/>
    </source>
</evidence>
<evidence type="ECO:0000259" key="2">
    <source>
        <dbReference type="Pfam" id="PF13878"/>
    </source>
</evidence>
<feature type="domain" description="N-acetyltransferase ESCO zinc-finger" evidence="2">
    <location>
        <begin position="232"/>
        <end position="269"/>
    </location>
</feature>
<feature type="compositionally biased region" description="Pro residues" evidence="1">
    <location>
        <begin position="151"/>
        <end position="161"/>
    </location>
</feature>
<feature type="region of interest" description="Disordered" evidence="1">
    <location>
        <begin position="125"/>
        <end position="229"/>
    </location>
</feature>
<sequence length="285" mass="31515">MHTLPHSALRSIDPVNYANAFVKPKMGYENTFAPTIDKGFAESESTFRLQRPKQCHKFSKRPLRTYSRVAGQDRSEEPLRKKRVIEPTLPEEDKENVPSSPKLPDLPPKIAAPAKKGSILSFFKPVSTSSSSPQSKLASDITAKSDEVAPSSPPSSPPLPSVPEKRKRRLGAKAVVRSSSPFDRIGGHSDGAREEVADERREAKPTGGDEVGTGLSQPRRSSKRQLPKATVQTTLALTDDPAFTICNDCEMLYNPLNEKDKKEHTRRHAAALRRKRMEKTPAAEE</sequence>
<evidence type="ECO:0000313" key="3">
    <source>
        <dbReference type="EMBL" id="RKU42545.1"/>
    </source>
</evidence>
<feature type="region of interest" description="Disordered" evidence="1">
    <location>
        <begin position="59"/>
        <end position="111"/>
    </location>
</feature>
<dbReference type="Pfam" id="PF13878">
    <property type="entry name" value="zf-C2H2_3"/>
    <property type="match status" value="1"/>
</dbReference>
<dbReference type="InterPro" id="IPR028005">
    <property type="entry name" value="AcTrfase_ESCO_Znf_dom"/>
</dbReference>
<comment type="caution">
    <text evidence="3">The sequence shown here is derived from an EMBL/GenBank/DDBJ whole genome shotgun (WGS) entry which is preliminary data.</text>
</comment>
<name>A0A420Y3U0_9PEZI</name>
<reference evidence="3 4" key="1">
    <citation type="submission" date="2018-08" db="EMBL/GenBank/DDBJ databases">
        <title>Draft genome of the lignicolous fungus Coniochaeta pulveracea.</title>
        <authorList>
            <person name="Borstlap C.J."/>
            <person name="De Witt R.N."/>
            <person name="Botha A."/>
            <person name="Volschenk H."/>
        </authorList>
    </citation>
    <scope>NUCLEOTIDE SEQUENCE [LARGE SCALE GENOMIC DNA]</scope>
    <source>
        <strain evidence="3 4">CAB683</strain>
    </source>
</reference>
<dbReference type="Proteomes" id="UP000275385">
    <property type="component" value="Unassembled WGS sequence"/>
</dbReference>
<organism evidence="3 4">
    <name type="scientific">Coniochaeta pulveracea</name>
    <dbReference type="NCBI Taxonomy" id="177199"/>
    <lineage>
        <taxon>Eukaryota</taxon>
        <taxon>Fungi</taxon>
        <taxon>Dikarya</taxon>
        <taxon>Ascomycota</taxon>
        <taxon>Pezizomycotina</taxon>
        <taxon>Sordariomycetes</taxon>
        <taxon>Sordariomycetidae</taxon>
        <taxon>Coniochaetales</taxon>
        <taxon>Coniochaetaceae</taxon>
        <taxon>Coniochaeta</taxon>
    </lineage>
</organism>
<dbReference type="EMBL" id="QVQW01000055">
    <property type="protein sequence ID" value="RKU42545.1"/>
    <property type="molecule type" value="Genomic_DNA"/>
</dbReference>
<proteinExistence type="predicted"/>
<keyword evidence="4" id="KW-1185">Reference proteome</keyword>
<feature type="compositionally biased region" description="Basic and acidic residues" evidence="1">
    <location>
        <begin position="185"/>
        <end position="204"/>
    </location>
</feature>
<evidence type="ECO:0000313" key="4">
    <source>
        <dbReference type="Proteomes" id="UP000275385"/>
    </source>
</evidence>
<protein>
    <recommendedName>
        <fullName evidence="2">N-acetyltransferase ESCO zinc-finger domain-containing protein</fullName>
    </recommendedName>
</protein>
<gene>
    <name evidence="3" type="ORF">DL546_005624</name>
</gene>
<feature type="region of interest" description="Disordered" evidence="1">
    <location>
        <begin position="260"/>
        <end position="285"/>
    </location>
</feature>
<feature type="compositionally biased region" description="Low complexity" evidence="1">
    <location>
        <begin position="125"/>
        <end position="139"/>
    </location>
</feature>